<feature type="non-terminal residue" evidence="9">
    <location>
        <position position="331"/>
    </location>
</feature>
<dbReference type="InterPro" id="IPR001312">
    <property type="entry name" value="Hexokinase"/>
</dbReference>
<dbReference type="GO" id="GO:0006096">
    <property type="term" value="P:glycolytic process"/>
    <property type="evidence" value="ECO:0007669"/>
    <property type="project" value="UniProtKB-KW"/>
</dbReference>
<protein>
    <recommendedName>
        <fullName evidence="6">Phosphotransferase</fullName>
        <ecNumber evidence="6">2.7.1.-</ecNumber>
    </recommendedName>
</protein>
<comment type="similarity">
    <text evidence="1 6">Belongs to the hexokinase family.</text>
</comment>
<dbReference type="Pfam" id="PF03727">
    <property type="entry name" value="Hexokinase_2"/>
    <property type="match status" value="1"/>
</dbReference>
<dbReference type="GO" id="GO:0001678">
    <property type="term" value="P:intracellular glucose homeostasis"/>
    <property type="evidence" value="ECO:0007669"/>
    <property type="project" value="InterPro"/>
</dbReference>
<keyword evidence="10" id="KW-1185">Reference proteome</keyword>
<evidence type="ECO:0000256" key="2">
    <source>
        <dbReference type="ARBA" id="ARBA00022679"/>
    </source>
</evidence>
<proteinExistence type="inferred from homology"/>
<evidence type="ECO:0000256" key="4">
    <source>
        <dbReference type="ARBA" id="ARBA00022777"/>
    </source>
</evidence>
<keyword evidence="5 6" id="KW-0067">ATP-binding</keyword>
<dbReference type="PANTHER" id="PTHR19443:SF30">
    <property type="entry name" value="GLUCOKINASE-1-RELATED"/>
    <property type="match status" value="1"/>
</dbReference>
<dbReference type="GO" id="GO:0005829">
    <property type="term" value="C:cytosol"/>
    <property type="evidence" value="ECO:0007669"/>
    <property type="project" value="TreeGrafter"/>
</dbReference>
<dbReference type="GO" id="GO:0006006">
    <property type="term" value="P:glucose metabolic process"/>
    <property type="evidence" value="ECO:0007669"/>
    <property type="project" value="TreeGrafter"/>
</dbReference>
<organism evidence="9 10">
    <name type="scientific">Entomortierella chlamydospora</name>
    <dbReference type="NCBI Taxonomy" id="101097"/>
    <lineage>
        <taxon>Eukaryota</taxon>
        <taxon>Fungi</taxon>
        <taxon>Fungi incertae sedis</taxon>
        <taxon>Mucoromycota</taxon>
        <taxon>Mortierellomycotina</taxon>
        <taxon>Mortierellomycetes</taxon>
        <taxon>Mortierellales</taxon>
        <taxon>Mortierellaceae</taxon>
        <taxon>Entomortierella</taxon>
    </lineage>
</organism>
<dbReference type="PROSITE" id="PS51748">
    <property type="entry name" value="HEXOKINASE_2"/>
    <property type="match status" value="1"/>
</dbReference>
<keyword evidence="6" id="KW-0324">Glycolysis</keyword>
<evidence type="ECO:0000259" key="7">
    <source>
        <dbReference type="Pfam" id="PF00349"/>
    </source>
</evidence>
<dbReference type="GO" id="GO:0005536">
    <property type="term" value="F:D-glucose binding"/>
    <property type="evidence" value="ECO:0007669"/>
    <property type="project" value="InterPro"/>
</dbReference>
<keyword evidence="2 6" id="KW-0808">Transferase</keyword>
<dbReference type="GO" id="GO:0004340">
    <property type="term" value="F:glucokinase activity"/>
    <property type="evidence" value="ECO:0007669"/>
    <property type="project" value="TreeGrafter"/>
</dbReference>
<dbReference type="Gene3D" id="3.30.420.40">
    <property type="match status" value="1"/>
</dbReference>
<keyword evidence="3 6" id="KW-0547">Nucleotide-binding</keyword>
<dbReference type="PANTHER" id="PTHR19443">
    <property type="entry name" value="HEXOKINASE"/>
    <property type="match status" value="1"/>
</dbReference>
<dbReference type="Pfam" id="PF00349">
    <property type="entry name" value="Hexokinase_1"/>
    <property type="match status" value="1"/>
</dbReference>
<evidence type="ECO:0000256" key="6">
    <source>
        <dbReference type="RuleBase" id="RU362007"/>
    </source>
</evidence>
<dbReference type="EMBL" id="JAAAID010002416">
    <property type="protein sequence ID" value="KAG0007309.1"/>
    <property type="molecule type" value="Genomic_DNA"/>
</dbReference>
<dbReference type="AlphaFoldDB" id="A0A9P6SVN5"/>
<dbReference type="InterPro" id="IPR022673">
    <property type="entry name" value="Hexokinase_C"/>
</dbReference>
<evidence type="ECO:0000313" key="10">
    <source>
        <dbReference type="Proteomes" id="UP000703661"/>
    </source>
</evidence>
<evidence type="ECO:0000313" key="9">
    <source>
        <dbReference type="EMBL" id="KAG0007309.1"/>
    </source>
</evidence>
<dbReference type="SUPFAM" id="SSF53067">
    <property type="entry name" value="Actin-like ATPase domain"/>
    <property type="match status" value="2"/>
</dbReference>
<feature type="domain" description="Hexokinase N-terminal" evidence="7">
    <location>
        <begin position="1"/>
        <end position="58"/>
    </location>
</feature>
<dbReference type="GO" id="GO:0005739">
    <property type="term" value="C:mitochondrion"/>
    <property type="evidence" value="ECO:0007669"/>
    <property type="project" value="TreeGrafter"/>
</dbReference>
<accession>A0A9P6SVN5</accession>
<gene>
    <name evidence="9" type="primary">GLK1_4</name>
    <name evidence="9" type="ORF">BGZ80_004827</name>
</gene>
<evidence type="ECO:0000256" key="3">
    <source>
        <dbReference type="ARBA" id="ARBA00022741"/>
    </source>
</evidence>
<evidence type="ECO:0000259" key="8">
    <source>
        <dbReference type="Pfam" id="PF03727"/>
    </source>
</evidence>
<dbReference type="GO" id="GO:0008865">
    <property type="term" value="F:fructokinase activity"/>
    <property type="evidence" value="ECO:0007669"/>
    <property type="project" value="TreeGrafter"/>
</dbReference>
<reference evidence="9" key="1">
    <citation type="journal article" date="2020" name="Fungal Divers.">
        <title>Resolving the Mortierellaceae phylogeny through synthesis of multi-gene phylogenetics and phylogenomics.</title>
        <authorList>
            <person name="Vandepol N."/>
            <person name="Liber J."/>
            <person name="Desiro A."/>
            <person name="Na H."/>
            <person name="Kennedy M."/>
            <person name="Barry K."/>
            <person name="Grigoriev I.V."/>
            <person name="Miller A.N."/>
            <person name="O'Donnell K."/>
            <person name="Stajich J.E."/>
            <person name="Bonito G."/>
        </authorList>
    </citation>
    <scope>NUCLEOTIDE SEQUENCE</scope>
    <source>
        <strain evidence="9">NRRL 2769</strain>
    </source>
</reference>
<sequence length="331" mass="36207">TSVNSGSLLRWTKGFNCPGAVGSDIVKLLQDALDRNNVNVHVAALLNDTVGTLLAYSYSHPGTYIGAIIGTGTNGAYVEHTENIKTMKSNAKEMIINTEWGNYDKDKKFLPVTTFDNKLDRESINPGIHVFEKLISGMYLGEITRNVLLHLIDKRVLFEGNSSPKLNEHWAFETKFMSAIENDSSTNLIPTAGVLEQELGVYLNTLVDREIVKSVCHFVGTRAARLSAMAVAAIIRQGMEVGALRDHKYPFKLSAEDKKNSADTSESANWDPIHVSVDGSVFEHYPGFKQRMQEALVELLGEHSKDIVQMGIAKDGSGVGAALAALIATKK</sequence>
<evidence type="ECO:0000256" key="5">
    <source>
        <dbReference type="ARBA" id="ARBA00022840"/>
    </source>
</evidence>
<dbReference type="Proteomes" id="UP000703661">
    <property type="component" value="Unassembled WGS sequence"/>
</dbReference>
<dbReference type="GO" id="GO:0005524">
    <property type="term" value="F:ATP binding"/>
    <property type="evidence" value="ECO:0007669"/>
    <property type="project" value="UniProtKB-UniRule"/>
</dbReference>
<evidence type="ECO:0000256" key="1">
    <source>
        <dbReference type="ARBA" id="ARBA00009225"/>
    </source>
</evidence>
<comment type="caution">
    <text evidence="9">The sequence shown here is derived from an EMBL/GenBank/DDBJ whole genome shotgun (WGS) entry which is preliminary data.</text>
</comment>
<dbReference type="EC" id="2.7.1.-" evidence="6"/>
<name>A0A9P6SVN5_9FUNG</name>
<dbReference type="PRINTS" id="PR00475">
    <property type="entry name" value="HEXOKINASE"/>
</dbReference>
<keyword evidence="4 6" id="KW-0418">Kinase</keyword>
<feature type="domain" description="Hexokinase C-terminal" evidence="8">
    <location>
        <begin position="65"/>
        <end position="326"/>
    </location>
</feature>
<dbReference type="Gene3D" id="3.40.367.20">
    <property type="match status" value="1"/>
</dbReference>
<dbReference type="InterPro" id="IPR022672">
    <property type="entry name" value="Hexokinase_N"/>
</dbReference>
<dbReference type="InterPro" id="IPR043129">
    <property type="entry name" value="ATPase_NBD"/>
</dbReference>